<comment type="caution">
    <text evidence="1">The sequence shown here is derived from an EMBL/GenBank/DDBJ whole genome shotgun (WGS) entry which is preliminary data.</text>
</comment>
<name>A0A8X6VPB0_TRICX</name>
<evidence type="ECO:0000313" key="1">
    <source>
        <dbReference type="EMBL" id="GFY21334.1"/>
    </source>
</evidence>
<accession>A0A8X6VPB0</accession>
<sequence>MEQAVKRAVRKIASNYEERPLAGLKLASLKRIRLDGYKRPESGLLAVELIPNKWYYYQEDRPRLPQSPNIYTVSRERLVEKHQSFIPQEKGRALLSDELKFCRHIDFRSSGEKIGARFHPSYITEIDRFRGRALVRGSIILDSRTPLYVFDDSTVISKLYMDEILDVYIKFIRGGDIWHMNWPLRSPDLNPIEHIWDALGKAISQRGLPPRTS</sequence>
<keyword evidence="2" id="KW-1185">Reference proteome</keyword>
<organism evidence="1 2">
    <name type="scientific">Trichonephila clavipes</name>
    <name type="common">Golden silk orbweaver</name>
    <name type="synonym">Nephila clavipes</name>
    <dbReference type="NCBI Taxonomy" id="2585209"/>
    <lineage>
        <taxon>Eukaryota</taxon>
        <taxon>Metazoa</taxon>
        <taxon>Ecdysozoa</taxon>
        <taxon>Arthropoda</taxon>
        <taxon>Chelicerata</taxon>
        <taxon>Arachnida</taxon>
        <taxon>Araneae</taxon>
        <taxon>Araneomorphae</taxon>
        <taxon>Entelegynae</taxon>
        <taxon>Araneoidea</taxon>
        <taxon>Nephilidae</taxon>
        <taxon>Trichonephila</taxon>
    </lineage>
</organism>
<evidence type="ECO:0000313" key="2">
    <source>
        <dbReference type="Proteomes" id="UP000887159"/>
    </source>
</evidence>
<protein>
    <submittedName>
        <fullName evidence="1">Transposable element Tcb2 transposase</fullName>
    </submittedName>
</protein>
<reference evidence="1" key="1">
    <citation type="submission" date="2020-08" db="EMBL/GenBank/DDBJ databases">
        <title>Multicomponent nature underlies the extraordinary mechanical properties of spider dragline silk.</title>
        <authorList>
            <person name="Kono N."/>
            <person name="Nakamura H."/>
            <person name="Mori M."/>
            <person name="Yoshida Y."/>
            <person name="Ohtoshi R."/>
            <person name="Malay A.D."/>
            <person name="Moran D.A.P."/>
            <person name="Tomita M."/>
            <person name="Numata K."/>
            <person name="Arakawa K."/>
        </authorList>
    </citation>
    <scope>NUCLEOTIDE SEQUENCE</scope>
</reference>
<dbReference type="Proteomes" id="UP000887159">
    <property type="component" value="Unassembled WGS sequence"/>
</dbReference>
<dbReference type="AlphaFoldDB" id="A0A8X6VPB0"/>
<dbReference type="InterPro" id="IPR036397">
    <property type="entry name" value="RNaseH_sf"/>
</dbReference>
<proteinExistence type="predicted"/>
<dbReference type="GO" id="GO:0003676">
    <property type="term" value="F:nucleic acid binding"/>
    <property type="evidence" value="ECO:0007669"/>
    <property type="project" value="InterPro"/>
</dbReference>
<gene>
    <name evidence="1" type="primary">TCB2_107</name>
    <name evidence="1" type="ORF">TNCV_3993781</name>
</gene>
<dbReference type="Gene3D" id="3.30.420.10">
    <property type="entry name" value="Ribonuclease H-like superfamily/Ribonuclease H"/>
    <property type="match status" value="1"/>
</dbReference>
<dbReference type="EMBL" id="BMAU01021357">
    <property type="protein sequence ID" value="GFY21334.1"/>
    <property type="molecule type" value="Genomic_DNA"/>
</dbReference>